<accession>A0ABP6P9G8</accession>
<dbReference type="RefSeq" id="WP_344689066.1">
    <property type="nucleotide sequence ID" value="NZ_BAAAVV010000005.1"/>
</dbReference>
<keyword evidence="2" id="KW-0812">Transmembrane</keyword>
<feature type="compositionally biased region" description="Polar residues" evidence="1">
    <location>
        <begin position="1"/>
        <end position="13"/>
    </location>
</feature>
<protein>
    <submittedName>
        <fullName evidence="3">Uncharacterized protein</fullName>
    </submittedName>
</protein>
<name>A0ABP6P9G8_9ACTN</name>
<keyword evidence="4" id="KW-1185">Reference proteome</keyword>
<comment type="caution">
    <text evidence="3">The sequence shown here is derived from an EMBL/GenBank/DDBJ whole genome shotgun (WGS) entry which is preliminary data.</text>
</comment>
<keyword evidence="2" id="KW-0472">Membrane</keyword>
<dbReference type="Proteomes" id="UP001499924">
    <property type="component" value="Unassembled WGS sequence"/>
</dbReference>
<feature type="region of interest" description="Disordered" evidence="1">
    <location>
        <begin position="1"/>
        <end position="70"/>
    </location>
</feature>
<feature type="transmembrane region" description="Helical" evidence="2">
    <location>
        <begin position="112"/>
        <end position="131"/>
    </location>
</feature>
<evidence type="ECO:0000313" key="4">
    <source>
        <dbReference type="Proteomes" id="UP001499924"/>
    </source>
</evidence>
<feature type="transmembrane region" description="Helical" evidence="2">
    <location>
        <begin position="80"/>
        <end position="100"/>
    </location>
</feature>
<evidence type="ECO:0000256" key="2">
    <source>
        <dbReference type="SAM" id="Phobius"/>
    </source>
</evidence>
<feature type="compositionally biased region" description="Low complexity" evidence="1">
    <location>
        <begin position="25"/>
        <end position="49"/>
    </location>
</feature>
<reference evidence="4" key="1">
    <citation type="journal article" date="2019" name="Int. J. Syst. Evol. Microbiol.">
        <title>The Global Catalogue of Microorganisms (GCM) 10K type strain sequencing project: providing services to taxonomists for standard genome sequencing and annotation.</title>
        <authorList>
            <consortium name="The Broad Institute Genomics Platform"/>
            <consortium name="The Broad Institute Genome Sequencing Center for Infectious Disease"/>
            <person name="Wu L."/>
            <person name="Ma J."/>
        </authorList>
    </citation>
    <scope>NUCLEOTIDE SEQUENCE [LARGE SCALE GENOMIC DNA]</scope>
    <source>
        <strain evidence="4">JCM 15614</strain>
    </source>
</reference>
<feature type="transmembrane region" description="Helical" evidence="2">
    <location>
        <begin position="164"/>
        <end position="181"/>
    </location>
</feature>
<dbReference type="EMBL" id="BAAAVV010000005">
    <property type="protein sequence ID" value="GAA3169732.1"/>
    <property type="molecule type" value="Genomic_DNA"/>
</dbReference>
<keyword evidence="2" id="KW-1133">Transmembrane helix</keyword>
<gene>
    <name evidence="3" type="ORF">GCM10010531_23540</name>
</gene>
<organism evidence="3 4">
    <name type="scientific">Blastococcus jejuensis</name>
    <dbReference type="NCBI Taxonomy" id="351224"/>
    <lineage>
        <taxon>Bacteria</taxon>
        <taxon>Bacillati</taxon>
        <taxon>Actinomycetota</taxon>
        <taxon>Actinomycetes</taxon>
        <taxon>Geodermatophilales</taxon>
        <taxon>Geodermatophilaceae</taxon>
        <taxon>Blastococcus</taxon>
    </lineage>
</organism>
<evidence type="ECO:0000256" key="1">
    <source>
        <dbReference type="SAM" id="MobiDB-lite"/>
    </source>
</evidence>
<sequence length="184" mass="18416">MSERNGTVSTANPGTMPIVIGGDGATAATTPPAAPEQSVSPVSSEPAPETAGGVQPTAPVTVRPSPRRPRRGPLTLLGPWAPVAGGVLGLVAGVVIVLALAGSAESFEDRLALALVVVGLGLLGVSGTLLADEVRMVRHGAREALVRPARAEATAGLLHGVTPARLTVLVSAFVLFLAAYVSRG</sequence>
<proteinExistence type="predicted"/>
<evidence type="ECO:0000313" key="3">
    <source>
        <dbReference type="EMBL" id="GAA3169732.1"/>
    </source>
</evidence>